<feature type="transmembrane region" description="Helical" evidence="6">
    <location>
        <begin position="70"/>
        <end position="88"/>
    </location>
</feature>
<keyword evidence="2 6" id="KW-1003">Cell membrane</keyword>
<comment type="function">
    <text evidence="6">Na(+)/H(+) antiporter that extrudes sodium in exchange for external protons.</text>
</comment>
<dbReference type="AlphaFoldDB" id="A0A9X1D9U5"/>
<sequence length="421" mass="43637">MAARSSPARSALLAFLAGEAGGGALLIAASALAILLANLSPGTAAAYHHLLHAPLGHTLSAKLGEMTPHLWINDGLMAVFFFVVGLEIKREWLDGRLSDWSRRGLPIIAAAAGMIVPALVYLAVTRGAPDLRSGWAIPAATDIAFAIGVLALLGRRAPLSLKLLLTTIAIVDDMGAVAIIAFVYTAGISVAALLAAALVYAVMLLLNKRGVTALWPYLLLSLLLWYCVLLSGVHATIAGVLAATAVPIRATPGAPDAADSPLHRLENMLHPWSAYLIVPVFGFANAGVAIEPDLLAQLAAPLPAAIALGLFLGKQLGIFGAIWISVRLGIAGMPRGATWMQLYGLALLCGIGFTMSLFIGGLAFPGAPQLAEEAKAGIFAGSILSAMAGFLLLRLTPLHRDHDSIQQAQAGEIAADGDVYA</sequence>
<dbReference type="GO" id="GO:0006885">
    <property type="term" value="P:regulation of pH"/>
    <property type="evidence" value="ECO:0007669"/>
    <property type="project" value="UniProtKB-UniRule"/>
</dbReference>
<dbReference type="NCBIfam" id="TIGR00773">
    <property type="entry name" value="NhaA"/>
    <property type="match status" value="1"/>
</dbReference>
<dbReference type="InterPro" id="IPR004670">
    <property type="entry name" value="NhaA"/>
</dbReference>
<feature type="transmembrane region" description="Helical" evidence="6">
    <location>
        <begin position="376"/>
        <end position="395"/>
    </location>
</feature>
<evidence type="ECO:0000313" key="8">
    <source>
        <dbReference type="Proteomes" id="UP001138757"/>
    </source>
</evidence>
<feature type="transmembrane region" description="Helical" evidence="6">
    <location>
        <begin position="269"/>
        <end position="290"/>
    </location>
</feature>
<evidence type="ECO:0000313" key="7">
    <source>
        <dbReference type="EMBL" id="MBT2186006.1"/>
    </source>
</evidence>
<accession>A0A9X1D9U5</accession>
<organism evidence="7 8">
    <name type="scientific">Sphingobium nicotianae</name>
    <dbReference type="NCBI Taxonomy" id="2782607"/>
    <lineage>
        <taxon>Bacteria</taxon>
        <taxon>Pseudomonadati</taxon>
        <taxon>Pseudomonadota</taxon>
        <taxon>Alphaproteobacteria</taxon>
        <taxon>Sphingomonadales</taxon>
        <taxon>Sphingomonadaceae</taxon>
        <taxon>Sphingobium</taxon>
    </lineage>
</organism>
<keyword evidence="5 6" id="KW-0472">Membrane</keyword>
<dbReference type="Pfam" id="PF06965">
    <property type="entry name" value="Na_H_antiport_1"/>
    <property type="match status" value="1"/>
</dbReference>
<dbReference type="GO" id="GO:0015385">
    <property type="term" value="F:sodium:proton antiporter activity"/>
    <property type="evidence" value="ECO:0007669"/>
    <property type="project" value="UniProtKB-UniRule"/>
</dbReference>
<protein>
    <recommendedName>
        <fullName evidence="6">Na(+)/H(+) antiporter NhaA</fullName>
    </recommendedName>
    <alternativeName>
        <fullName evidence="6">Sodium/proton antiporter NhaA</fullName>
    </alternativeName>
</protein>
<proteinExistence type="inferred from homology"/>
<comment type="similarity">
    <text evidence="6">Belongs to the NhaA Na(+)/H(+) (TC 2.A.33) antiporter family.</text>
</comment>
<evidence type="ECO:0000256" key="1">
    <source>
        <dbReference type="ARBA" id="ARBA00004429"/>
    </source>
</evidence>
<dbReference type="PANTHER" id="PTHR30341:SF0">
    <property type="entry name" value="NA(+)_H(+) ANTIPORTER NHAA"/>
    <property type="match status" value="1"/>
</dbReference>
<dbReference type="NCBIfam" id="NF007111">
    <property type="entry name" value="PRK09560.1"/>
    <property type="match status" value="1"/>
</dbReference>
<dbReference type="Proteomes" id="UP001138757">
    <property type="component" value="Unassembled WGS sequence"/>
</dbReference>
<feature type="transmembrane region" description="Helical" evidence="6">
    <location>
        <begin position="342"/>
        <end position="364"/>
    </location>
</feature>
<feature type="transmembrane region" description="Helical" evidence="6">
    <location>
        <begin position="302"/>
        <end position="330"/>
    </location>
</feature>
<comment type="caution">
    <text evidence="6">Lacks conserved residue(s) required for the propagation of feature annotation.</text>
</comment>
<evidence type="ECO:0000256" key="3">
    <source>
        <dbReference type="ARBA" id="ARBA00022692"/>
    </source>
</evidence>
<feature type="transmembrane region" description="Helical" evidence="6">
    <location>
        <begin position="135"/>
        <end position="154"/>
    </location>
</feature>
<keyword evidence="4 6" id="KW-1133">Transmembrane helix</keyword>
<gene>
    <name evidence="6 7" type="primary">nhaA</name>
    <name evidence="7" type="ORF">KK488_03505</name>
</gene>
<dbReference type="EMBL" id="JAHGAW010000002">
    <property type="protein sequence ID" value="MBT2186006.1"/>
    <property type="molecule type" value="Genomic_DNA"/>
</dbReference>
<dbReference type="PANTHER" id="PTHR30341">
    <property type="entry name" value="SODIUM ION/PROTON ANTIPORTER NHAA-RELATED"/>
    <property type="match status" value="1"/>
</dbReference>
<dbReference type="Gene3D" id="1.20.1530.10">
    <property type="entry name" value="Na+/H+ antiporter like domain"/>
    <property type="match status" value="1"/>
</dbReference>
<dbReference type="GO" id="GO:0005886">
    <property type="term" value="C:plasma membrane"/>
    <property type="evidence" value="ECO:0007669"/>
    <property type="project" value="UniProtKB-SubCell"/>
</dbReference>
<dbReference type="RefSeq" id="WP_214621756.1">
    <property type="nucleotide sequence ID" value="NZ_JAHGAW010000002.1"/>
</dbReference>
<reference evidence="7" key="1">
    <citation type="submission" date="2021-05" db="EMBL/GenBank/DDBJ databases">
        <title>Genome of Sphingobium sp. strain.</title>
        <authorList>
            <person name="Fan R."/>
        </authorList>
    </citation>
    <scope>NUCLEOTIDE SEQUENCE</scope>
    <source>
        <strain evidence="7">H33</strain>
    </source>
</reference>
<feature type="transmembrane region" description="Helical" evidence="6">
    <location>
        <begin position="175"/>
        <end position="203"/>
    </location>
</feature>
<feature type="transmembrane region" description="Helical" evidence="6">
    <location>
        <begin position="104"/>
        <end position="123"/>
    </location>
</feature>
<dbReference type="InterPro" id="IPR023171">
    <property type="entry name" value="Na/H_antiporter_dom_sf"/>
</dbReference>
<comment type="subcellular location">
    <subcellularLocation>
        <location evidence="1">Cell inner membrane</location>
        <topology evidence="1">Multi-pass membrane protein</topology>
    </subcellularLocation>
    <subcellularLocation>
        <location evidence="6">Cell membrane</location>
        <topology evidence="6">Multi-pass membrane protein</topology>
    </subcellularLocation>
</comment>
<keyword evidence="6" id="KW-0406">Ion transport</keyword>
<keyword evidence="6" id="KW-0813">Transport</keyword>
<keyword evidence="6" id="KW-0050">Antiport</keyword>
<comment type="caution">
    <text evidence="7">The sequence shown here is derived from an EMBL/GenBank/DDBJ whole genome shotgun (WGS) entry which is preliminary data.</text>
</comment>
<evidence type="ECO:0000256" key="6">
    <source>
        <dbReference type="HAMAP-Rule" id="MF_01844"/>
    </source>
</evidence>
<evidence type="ECO:0000256" key="5">
    <source>
        <dbReference type="ARBA" id="ARBA00023136"/>
    </source>
</evidence>
<keyword evidence="3 6" id="KW-0812">Transmembrane</keyword>
<keyword evidence="6" id="KW-0915">Sodium</keyword>
<dbReference type="HAMAP" id="MF_01844">
    <property type="entry name" value="NhaA"/>
    <property type="match status" value="1"/>
</dbReference>
<evidence type="ECO:0000256" key="2">
    <source>
        <dbReference type="ARBA" id="ARBA00022475"/>
    </source>
</evidence>
<dbReference type="NCBIfam" id="NF007112">
    <property type="entry name" value="PRK09561.1"/>
    <property type="match status" value="1"/>
</dbReference>
<name>A0A9X1D9U5_9SPHN</name>
<evidence type="ECO:0000256" key="4">
    <source>
        <dbReference type="ARBA" id="ARBA00022989"/>
    </source>
</evidence>
<keyword evidence="8" id="KW-1185">Reference proteome</keyword>
<keyword evidence="6" id="KW-0739">Sodium transport</keyword>
<comment type="catalytic activity">
    <reaction evidence="6">
        <text>Na(+)(in) + 2 H(+)(out) = Na(+)(out) + 2 H(+)(in)</text>
        <dbReference type="Rhea" id="RHEA:29251"/>
        <dbReference type="ChEBI" id="CHEBI:15378"/>
        <dbReference type="ChEBI" id="CHEBI:29101"/>
    </reaction>
</comment>